<dbReference type="GO" id="GO:0005634">
    <property type="term" value="C:nucleus"/>
    <property type="evidence" value="ECO:0007669"/>
    <property type="project" value="TreeGrafter"/>
</dbReference>
<dbReference type="PANTHER" id="PTHR46551:SF1">
    <property type="entry name" value="SAP DOMAIN-CONTAINING RIBONUCLEOPROTEIN"/>
    <property type="match status" value="1"/>
</dbReference>
<evidence type="ECO:0000256" key="3">
    <source>
        <dbReference type="SAM" id="MobiDB-lite"/>
    </source>
</evidence>
<dbReference type="InterPro" id="IPR036361">
    <property type="entry name" value="SAP_dom_sf"/>
</dbReference>
<evidence type="ECO:0000259" key="4">
    <source>
        <dbReference type="PROSITE" id="PS50800"/>
    </source>
</evidence>
<comment type="caution">
    <text evidence="5">The sequence shown here is derived from an EMBL/GenBank/DDBJ whole genome shotgun (WGS) entry which is preliminary data.</text>
</comment>
<dbReference type="Pfam" id="PF02037">
    <property type="entry name" value="SAP"/>
    <property type="match status" value="1"/>
</dbReference>
<dbReference type="InterPro" id="IPR052240">
    <property type="entry name" value="SAP_domain_ribonucleoprotein"/>
</dbReference>
<gene>
    <name evidence="5" type="ORF">BpHYR1_043602</name>
</gene>
<feature type="compositionally biased region" description="Acidic residues" evidence="3">
    <location>
        <begin position="54"/>
        <end position="66"/>
    </location>
</feature>
<evidence type="ECO:0000313" key="6">
    <source>
        <dbReference type="Proteomes" id="UP000276133"/>
    </source>
</evidence>
<dbReference type="AlphaFoldDB" id="A0A3M7T801"/>
<keyword evidence="1" id="KW-0597">Phosphoprotein</keyword>
<dbReference type="EMBL" id="REGN01000146">
    <property type="protein sequence ID" value="RNA44152.1"/>
    <property type="molecule type" value="Genomic_DNA"/>
</dbReference>
<dbReference type="PROSITE" id="PS50800">
    <property type="entry name" value="SAP"/>
    <property type="match status" value="1"/>
</dbReference>
<dbReference type="GO" id="GO:0016973">
    <property type="term" value="P:poly(A)+ mRNA export from nucleus"/>
    <property type="evidence" value="ECO:0007669"/>
    <property type="project" value="TreeGrafter"/>
</dbReference>
<reference evidence="5 6" key="1">
    <citation type="journal article" date="2018" name="Sci. Rep.">
        <title>Genomic signatures of local adaptation to the degree of environmental predictability in rotifers.</title>
        <authorList>
            <person name="Franch-Gras L."/>
            <person name="Hahn C."/>
            <person name="Garcia-Roger E.M."/>
            <person name="Carmona M.J."/>
            <person name="Serra M."/>
            <person name="Gomez A."/>
        </authorList>
    </citation>
    <scope>NUCLEOTIDE SEQUENCE [LARGE SCALE GENOMIC DNA]</scope>
    <source>
        <strain evidence="5">HYR1</strain>
    </source>
</reference>
<dbReference type="PANTHER" id="PTHR46551">
    <property type="entry name" value="SAP DOMAIN-CONTAINING RIBONUCLEOPROTEIN"/>
    <property type="match status" value="1"/>
</dbReference>
<dbReference type="SUPFAM" id="SSF68906">
    <property type="entry name" value="SAP domain"/>
    <property type="match status" value="1"/>
</dbReference>
<dbReference type="Proteomes" id="UP000276133">
    <property type="component" value="Unassembled WGS sequence"/>
</dbReference>
<dbReference type="InterPro" id="IPR003034">
    <property type="entry name" value="SAP_dom"/>
</dbReference>
<dbReference type="Gene3D" id="1.10.720.30">
    <property type="entry name" value="SAP domain"/>
    <property type="match status" value="1"/>
</dbReference>
<protein>
    <recommendedName>
        <fullName evidence="4">SAP domain-containing protein</fullName>
    </recommendedName>
</protein>
<feature type="domain" description="SAP" evidence="4">
    <location>
        <begin position="4"/>
        <end position="38"/>
    </location>
</feature>
<keyword evidence="6" id="KW-1185">Reference proteome</keyword>
<organism evidence="5 6">
    <name type="scientific">Brachionus plicatilis</name>
    <name type="common">Marine rotifer</name>
    <name type="synonym">Brachionus muelleri</name>
    <dbReference type="NCBI Taxonomy" id="10195"/>
    <lineage>
        <taxon>Eukaryota</taxon>
        <taxon>Metazoa</taxon>
        <taxon>Spiralia</taxon>
        <taxon>Gnathifera</taxon>
        <taxon>Rotifera</taxon>
        <taxon>Eurotatoria</taxon>
        <taxon>Monogononta</taxon>
        <taxon>Pseudotrocha</taxon>
        <taxon>Ploima</taxon>
        <taxon>Brachionidae</taxon>
        <taxon>Brachionus</taxon>
    </lineage>
</organism>
<dbReference type="SMART" id="SM00513">
    <property type="entry name" value="SAP"/>
    <property type="match status" value="1"/>
</dbReference>
<comment type="similarity">
    <text evidence="2">Belongs to the SAP domain-containing ribonucleoprotein family.</text>
</comment>
<evidence type="ECO:0000256" key="2">
    <source>
        <dbReference type="ARBA" id="ARBA00046328"/>
    </source>
</evidence>
<evidence type="ECO:0000256" key="1">
    <source>
        <dbReference type="ARBA" id="ARBA00022553"/>
    </source>
</evidence>
<evidence type="ECO:0000313" key="5">
    <source>
        <dbReference type="EMBL" id="RNA44152.1"/>
    </source>
</evidence>
<sequence>MEVVEKLKVGELKEKLKQLSLSTTGLKADLVERLEQYYSLSNNGAQKGLPADSNDSDDQENDQEDDLAIHQFFGGKASEAVSQPTQKASDESNKKKSRRLNVSLNLQKWSSAQRTKQLVESPSLLSHQLVIYSSLSVSLLLWKTNARKQCITTWLVEKKVSKLHHS</sequence>
<accession>A0A3M7T801</accession>
<name>A0A3M7T801_BRAPC</name>
<proteinExistence type="inferred from homology"/>
<feature type="region of interest" description="Disordered" evidence="3">
    <location>
        <begin position="42"/>
        <end position="98"/>
    </location>
</feature>